<dbReference type="OrthoDB" id="47276at2759"/>
<dbReference type="PANTHER" id="PTHR32215:SF0">
    <property type="entry name" value="CILIA- AND FLAGELLA-ASSOCIATED PROTEIN 57"/>
    <property type="match status" value="1"/>
</dbReference>
<keyword evidence="5" id="KW-1185">Reference proteome</keyword>
<reference evidence="4" key="1">
    <citation type="submission" date="2021-01" db="EMBL/GenBank/DDBJ databases">
        <authorList>
            <consortium name="Genoscope - CEA"/>
            <person name="William W."/>
        </authorList>
    </citation>
    <scope>NUCLEOTIDE SEQUENCE</scope>
</reference>
<dbReference type="PROSITE" id="PS50294">
    <property type="entry name" value="WD_REPEATS_REGION"/>
    <property type="match status" value="1"/>
</dbReference>
<dbReference type="EMBL" id="CAJJDN010000095">
    <property type="protein sequence ID" value="CAD8110256.1"/>
    <property type="molecule type" value="Genomic_DNA"/>
</dbReference>
<dbReference type="PANTHER" id="PTHR32215">
    <property type="entry name" value="CILIA- AND FLAGELLA-ASSOCIATED PROTEIN 57"/>
    <property type="match status" value="1"/>
</dbReference>
<proteinExistence type="predicted"/>
<protein>
    <submittedName>
        <fullName evidence="4">Uncharacterized protein</fullName>
    </submittedName>
</protein>
<feature type="region of interest" description="Disordered" evidence="3">
    <location>
        <begin position="204"/>
        <end position="223"/>
    </location>
</feature>
<dbReference type="Proteomes" id="UP000692954">
    <property type="component" value="Unassembled WGS sequence"/>
</dbReference>
<dbReference type="InterPro" id="IPR052993">
    <property type="entry name" value="CFA-57"/>
</dbReference>
<evidence type="ECO:0000256" key="1">
    <source>
        <dbReference type="PROSITE-ProRule" id="PRU00221"/>
    </source>
</evidence>
<evidence type="ECO:0000256" key="2">
    <source>
        <dbReference type="SAM" id="Coils"/>
    </source>
</evidence>
<sequence>MSQPENKQPKPLKEVLGLKYVFGFRGDIKNSILQGTQTNVQEKSTKTKFIYPAANNIVIFDPIADKNKSQEIIQTVLGSKGVTCLNISLSRRYVAWSEESDAGIIVILDLNTRKTKILSTTDCKSRYYVSLDFSRTEESKYLVALSAPPEQMLIHWAWDKSKCLGSTIINAKGDSIKFHQVFYHPKEDDFVCVMGNGAIKPYKLIPDNPPKPKDSPFQKKKEETHSTNFLSYCILSDGKTMVVGTDRGEVLYFNENCEFKLVLSPLQNQNQQSIDGFPIECIVKYSNGFIVGGSDGMIYIYRKHEGDLKNPYVRIDKRIQNKFINAKITSLCLTNQEDNLIFGVESGQIYSIPFSADREVANEDEIKFDHLIAPFHSGPITGLDVCTRKSLVVTVSDDRTIRIWNFNELILEVMKVFEDETPLTVAIHPSGFHLIVSFSDKITLYNLFEKDLNFFKDIHIKNCQQIKFAHGGHLFAVANQNLVQIYQFYTGENPQNYIFKQSTGNISTIEWDIDDLGFYTGSDNGFVLYWRLEDNQNKLQLAMIQSQPIECICTPKTYANIELQKVYIAGPYDGQYCIYESQHHTKIHKEATEGTKKEIPLYPIQTGCRISKMAIFNSEKIMLFATCQLANSTEFTQKQNIKNMKFEPGGLRFAKYPLAPEEIVEIQPHIKGITQMKVSYDDSYVFTASYDNSLIIYDVKDQSSKIEFKDGGQAYGVQAYADEFLMQRDKYKKKIAKIEDLKQKIKEHDINQKIKQNMYTKEKDELIRKLEEQIDQLEKKEKAKIQELENDINKLDSDFKDEKKQLNENHEKNKKTTENDFKQKMALESQRLEELTKEKQLKLLEFQKYIKEQKDKSTETKNEKKREYEKQLKKEQELYEQLQKDKEENQRRFIEERNKLEDDAEKEIDKKKEINEAEMKKLSDELDKAELEKRTKKTEFDNVQSNLEQANSKVKEIMEDIAQNQELNRQYQKEKESHDKEIKERDKTIQDKQKRIYELKKKTQELEKFKFVLDYKIKELKRDIGPREEEITKMKEQITNMNTEILHFKKVNANLGLIVTDLNLRQAGMKQEIENQQQVIESNSQYIKAFEYDISETHAHLNDFKRLKSDMLKLFNKYVQSVVSKKKFENVDVQKEFIKERAHLETTNKGLKEKFSKKLRVHKQDNNRIMSQNVDLISEINDLRREIKLLQDEEDLKCRQIEQMNDQPEERELDQQIEEEEIEINQLREKLQFLKEAVQQRRLQQNINSDSDHQGNEQE</sequence>
<keyword evidence="2" id="KW-0175">Coiled coil</keyword>
<evidence type="ECO:0000256" key="3">
    <source>
        <dbReference type="SAM" id="MobiDB-lite"/>
    </source>
</evidence>
<feature type="coiled-coil region" evidence="2">
    <location>
        <begin position="1166"/>
        <end position="1244"/>
    </location>
</feature>
<dbReference type="Pfam" id="PF00400">
    <property type="entry name" value="WD40"/>
    <property type="match status" value="2"/>
</dbReference>
<dbReference type="AlphaFoldDB" id="A0A8S1Q3L4"/>
<evidence type="ECO:0000313" key="5">
    <source>
        <dbReference type="Proteomes" id="UP000692954"/>
    </source>
</evidence>
<organism evidence="4 5">
    <name type="scientific">Paramecium sonneborni</name>
    <dbReference type="NCBI Taxonomy" id="65129"/>
    <lineage>
        <taxon>Eukaryota</taxon>
        <taxon>Sar</taxon>
        <taxon>Alveolata</taxon>
        <taxon>Ciliophora</taxon>
        <taxon>Intramacronucleata</taxon>
        <taxon>Oligohymenophorea</taxon>
        <taxon>Peniculida</taxon>
        <taxon>Parameciidae</taxon>
        <taxon>Paramecium</taxon>
    </lineage>
</organism>
<gene>
    <name evidence="4" type="ORF">PSON_ATCC_30995.1.T0950134</name>
</gene>
<accession>A0A8S1Q3L4</accession>
<feature type="repeat" description="WD" evidence="1">
    <location>
        <begin position="373"/>
        <end position="407"/>
    </location>
</feature>
<keyword evidence="1" id="KW-0853">WD repeat</keyword>
<dbReference type="InterPro" id="IPR001680">
    <property type="entry name" value="WD40_rpt"/>
</dbReference>
<dbReference type="PROSITE" id="PS50082">
    <property type="entry name" value="WD_REPEATS_2"/>
    <property type="match status" value="2"/>
</dbReference>
<feature type="compositionally biased region" description="Basic and acidic residues" evidence="3">
    <location>
        <begin position="210"/>
        <end position="223"/>
    </location>
</feature>
<evidence type="ECO:0000313" key="4">
    <source>
        <dbReference type="EMBL" id="CAD8110256.1"/>
    </source>
</evidence>
<dbReference type="InterPro" id="IPR019775">
    <property type="entry name" value="WD40_repeat_CS"/>
</dbReference>
<dbReference type="SMART" id="SM00320">
    <property type="entry name" value="WD40"/>
    <property type="match status" value="5"/>
</dbReference>
<comment type="caution">
    <text evidence="4">The sequence shown here is derived from an EMBL/GenBank/DDBJ whole genome shotgun (WGS) entry which is preliminary data.</text>
</comment>
<feature type="region of interest" description="Disordered" evidence="3">
    <location>
        <begin position="882"/>
        <end position="905"/>
    </location>
</feature>
<dbReference type="PROSITE" id="PS00678">
    <property type="entry name" value="WD_REPEATS_1"/>
    <property type="match status" value="1"/>
</dbReference>
<name>A0A8S1Q3L4_9CILI</name>
<feature type="repeat" description="WD" evidence="1">
    <location>
        <begin position="666"/>
        <end position="707"/>
    </location>
</feature>